<organism evidence="8 9">
    <name type="scientific">Pleurodeles waltl</name>
    <name type="common">Iberian ribbed newt</name>
    <dbReference type="NCBI Taxonomy" id="8319"/>
    <lineage>
        <taxon>Eukaryota</taxon>
        <taxon>Metazoa</taxon>
        <taxon>Chordata</taxon>
        <taxon>Craniata</taxon>
        <taxon>Vertebrata</taxon>
        <taxon>Euteleostomi</taxon>
        <taxon>Amphibia</taxon>
        <taxon>Batrachia</taxon>
        <taxon>Caudata</taxon>
        <taxon>Salamandroidea</taxon>
        <taxon>Salamandridae</taxon>
        <taxon>Pleurodelinae</taxon>
        <taxon>Pleurodeles</taxon>
    </lineage>
</organism>
<dbReference type="AlphaFoldDB" id="A0AAV7MUP0"/>
<feature type="transmembrane region" description="Helical" evidence="7">
    <location>
        <begin position="218"/>
        <end position="243"/>
    </location>
</feature>
<dbReference type="InterPro" id="IPR007593">
    <property type="entry name" value="CD225/Dispanin_fam"/>
</dbReference>
<keyword evidence="5 7" id="KW-0472">Membrane</keyword>
<keyword evidence="9" id="KW-1185">Reference proteome</keyword>
<comment type="caution">
    <text evidence="8">The sequence shown here is derived from an EMBL/GenBank/DDBJ whole genome shotgun (WGS) entry which is preliminary data.</text>
</comment>
<feature type="transmembrane region" description="Helical" evidence="7">
    <location>
        <begin position="172"/>
        <end position="194"/>
    </location>
</feature>
<evidence type="ECO:0000256" key="4">
    <source>
        <dbReference type="ARBA" id="ARBA00022989"/>
    </source>
</evidence>
<dbReference type="Pfam" id="PF04505">
    <property type="entry name" value="CD225"/>
    <property type="match status" value="1"/>
</dbReference>
<evidence type="ECO:0000256" key="7">
    <source>
        <dbReference type="SAM" id="Phobius"/>
    </source>
</evidence>
<evidence type="ECO:0000256" key="3">
    <source>
        <dbReference type="ARBA" id="ARBA00022692"/>
    </source>
</evidence>
<comment type="subcellular location">
    <subcellularLocation>
        <location evidence="1">Membrane</location>
    </subcellularLocation>
</comment>
<evidence type="ECO:0000256" key="6">
    <source>
        <dbReference type="SAM" id="MobiDB-lite"/>
    </source>
</evidence>
<evidence type="ECO:0000313" key="9">
    <source>
        <dbReference type="Proteomes" id="UP001066276"/>
    </source>
</evidence>
<dbReference type="GO" id="GO:0016020">
    <property type="term" value="C:membrane"/>
    <property type="evidence" value="ECO:0007669"/>
    <property type="project" value="UniProtKB-SubCell"/>
</dbReference>
<gene>
    <name evidence="8" type="ORF">NDU88_004856</name>
</gene>
<evidence type="ECO:0008006" key="10">
    <source>
        <dbReference type="Google" id="ProtNLM"/>
    </source>
</evidence>
<comment type="similarity">
    <text evidence="2">Belongs to the CD225/Dispanin family.</text>
</comment>
<dbReference type="PANTHER" id="PTHR14768:SF2">
    <property type="entry name" value="TRANSMEMBRANE PROTEIN 91"/>
    <property type="match status" value="1"/>
</dbReference>
<feature type="compositionally biased region" description="Acidic residues" evidence="6">
    <location>
        <begin position="141"/>
        <end position="160"/>
    </location>
</feature>
<evidence type="ECO:0000313" key="8">
    <source>
        <dbReference type="EMBL" id="KAJ1107466.1"/>
    </source>
</evidence>
<sequence length="249" mass="27491">MESIHELQHPLLDKKSNSTGSKALLIQESDSFSDKAGFLSGHVWKYFPHTAYPSAELSGKLTQQLLDAGTLQRTVEPYCTPEPGLYPDLALWKSGEPQNWKKKDYIETTFVDTESGLVGNEDLSKKLLEDKDIHTVSYDVGDTDLPELENDSSSESDTDSESNFSMIIPQDYLGLSVFSMLCCFWPLGIAAFYLSQKTNKASAKGDYHEASTASRQTFFMAVLSIVLGTCTYIGAIVALIAYLSNKVPT</sequence>
<dbReference type="Proteomes" id="UP001066276">
    <property type="component" value="Chromosome 9"/>
</dbReference>
<evidence type="ECO:0000256" key="1">
    <source>
        <dbReference type="ARBA" id="ARBA00004370"/>
    </source>
</evidence>
<keyword evidence="3 7" id="KW-0812">Transmembrane</keyword>
<reference evidence="8" key="1">
    <citation type="journal article" date="2022" name="bioRxiv">
        <title>Sequencing and chromosome-scale assembly of the giantPleurodeles waltlgenome.</title>
        <authorList>
            <person name="Brown T."/>
            <person name="Elewa A."/>
            <person name="Iarovenko S."/>
            <person name="Subramanian E."/>
            <person name="Araus A.J."/>
            <person name="Petzold A."/>
            <person name="Susuki M."/>
            <person name="Suzuki K.-i.T."/>
            <person name="Hayashi T."/>
            <person name="Toyoda A."/>
            <person name="Oliveira C."/>
            <person name="Osipova E."/>
            <person name="Leigh N.D."/>
            <person name="Simon A."/>
            <person name="Yun M.H."/>
        </authorList>
    </citation>
    <scope>NUCLEOTIDE SEQUENCE</scope>
    <source>
        <strain evidence="8">20211129_DDA</strain>
        <tissue evidence="8">Liver</tissue>
    </source>
</reference>
<protein>
    <recommendedName>
        <fullName evidence="10">Transmembrane protein 91</fullName>
    </recommendedName>
</protein>
<dbReference type="EMBL" id="JANPWB010000013">
    <property type="protein sequence ID" value="KAJ1107466.1"/>
    <property type="molecule type" value="Genomic_DNA"/>
</dbReference>
<evidence type="ECO:0000256" key="5">
    <source>
        <dbReference type="ARBA" id="ARBA00023136"/>
    </source>
</evidence>
<feature type="region of interest" description="Disordered" evidence="6">
    <location>
        <begin position="141"/>
        <end position="162"/>
    </location>
</feature>
<keyword evidence="4 7" id="KW-1133">Transmembrane helix</keyword>
<evidence type="ECO:0000256" key="2">
    <source>
        <dbReference type="ARBA" id="ARBA00006843"/>
    </source>
</evidence>
<accession>A0AAV7MUP0</accession>
<proteinExistence type="inferred from homology"/>
<dbReference type="PANTHER" id="PTHR14768">
    <property type="entry name" value="UPF0338 PROTEIN"/>
    <property type="match status" value="1"/>
</dbReference>
<name>A0AAV7MUP0_PLEWA</name>